<dbReference type="GO" id="GO:0032259">
    <property type="term" value="P:methylation"/>
    <property type="evidence" value="ECO:0007669"/>
    <property type="project" value="UniProtKB-KW"/>
</dbReference>
<dbReference type="GO" id="GO:0008168">
    <property type="term" value="F:methyltransferase activity"/>
    <property type="evidence" value="ECO:0007669"/>
    <property type="project" value="UniProtKB-KW"/>
</dbReference>
<evidence type="ECO:0000256" key="4">
    <source>
        <dbReference type="ARBA" id="ARBA00022679"/>
    </source>
</evidence>
<protein>
    <recommendedName>
        <fullName evidence="2">aminomethyltransferase</fullName>
        <ecNumber evidence="2">2.1.2.10</ecNumber>
    </recommendedName>
    <alternativeName>
        <fullName evidence="5">Glycine cleavage system T protein</fullName>
    </alternativeName>
</protein>
<accession>A0A317PM85</accession>
<evidence type="ECO:0000313" key="11">
    <source>
        <dbReference type="Proteomes" id="UP000246352"/>
    </source>
</evidence>
<comment type="catalytic activity">
    <reaction evidence="6">
        <text>N(6)-[(R)-S(8)-aminomethyldihydrolipoyl]-L-lysyl-[protein] + (6S)-5,6,7,8-tetrahydrofolate = N(6)-[(R)-dihydrolipoyl]-L-lysyl-[protein] + (6R)-5,10-methylene-5,6,7,8-tetrahydrofolate + NH4(+)</text>
        <dbReference type="Rhea" id="RHEA:16945"/>
        <dbReference type="Rhea" id="RHEA-COMP:10475"/>
        <dbReference type="Rhea" id="RHEA-COMP:10492"/>
        <dbReference type="ChEBI" id="CHEBI:15636"/>
        <dbReference type="ChEBI" id="CHEBI:28938"/>
        <dbReference type="ChEBI" id="CHEBI:57453"/>
        <dbReference type="ChEBI" id="CHEBI:83100"/>
        <dbReference type="ChEBI" id="CHEBI:83143"/>
        <dbReference type="EC" id="2.1.2.10"/>
    </reaction>
</comment>
<dbReference type="SUPFAM" id="SSF103025">
    <property type="entry name" value="Folate-binding domain"/>
    <property type="match status" value="1"/>
</dbReference>
<dbReference type="EC" id="2.1.2.10" evidence="2"/>
<dbReference type="PIRSF" id="PIRSF006487">
    <property type="entry name" value="GcvT"/>
    <property type="match status" value="1"/>
</dbReference>
<dbReference type="Pfam" id="PF01571">
    <property type="entry name" value="GCV_T"/>
    <property type="match status" value="1"/>
</dbReference>
<dbReference type="GO" id="GO:0005960">
    <property type="term" value="C:glycine cleavage complex"/>
    <property type="evidence" value="ECO:0007669"/>
    <property type="project" value="InterPro"/>
</dbReference>
<dbReference type="GO" id="GO:0006546">
    <property type="term" value="P:glycine catabolic process"/>
    <property type="evidence" value="ECO:0007669"/>
    <property type="project" value="InterPro"/>
</dbReference>
<evidence type="ECO:0000256" key="6">
    <source>
        <dbReference type="ARBA" id="ARBA00047665"/>
    </source>
</evidence>
<dbReference type="InterPro" id="IPR006222">
    <property type="entry name" value="GCVT_N"/>
</dbReference>
<name>A0A317PM85_9HYPH</name>
<dbReference type="InterPro" id="IPR028896">
    <property type="entry name" value="GcvT/YgfZ/DmdA"/>
</dbReference>
<dbReference type="Gene3D" id="3.30.1360.120">
    <property type="entry name" value="Probable tRNA modification gtpase trme, domain 1"/>
    <property type="match status" value="1"/>
</dbReference>
<evidence type="ECO:0000256" key="3">
    <source>
        <dbReference type="ARBA" id="ARBA00022576"/>
    </source>
</evidence>
<dbReference type="Gene3D" id="2.40.30.110">
    <property type="entry name" value="Aminomethyltransferase beta-barrel domains"/>
    <property type="match status" value="1"/>
</dbReference>
<feature type="binding site" evidence="7">
    <location>
        <position position="203"/>
    </location>
    <ligand>
        <name>substrate</name>
    </ligand>
</feature>
<evidence type="ECO:0000256" key="1">
    <source>
        <dbReference type="ARBA" id="ARBA00008609"/>
    </source>
</evidence>
<dbReference type="AlphaFoldDB" id="A0A317PM85"/>
<evidence type="ECO:0000259" key="9">
    <source>
        <dbReference type="Pfam" id="PF08669"/>
    </source>
</evidence>
<reference evidence="10 11" key="1">
    <citation type="submission" date="2018-05" db="EMBL/GenBank/DDBJ databases">
        <title>Genomic Encyclopedia of Type Strains, Phase IV (KMG-IV): sequencing the most valuable type-strain genomes for metagenomic binning, comparative biology and taxonomic classification.</title>
        <authorList>
            <person name="Goeker M."/>
        </authorList>
    </citation>
    <scope>NUCLEOTIDE SEQUENCE [LARGE SCALE GENOMIC DNA]</scope>
    <source>
        <strain evidence="10 11">DSM 16791</strain>
    </source>
</reference>
<evidence type="ECO:0000256" key="7">
    <source>
        <dbReference type="PIRSR" id="PIRSR006487-1"/>
    </source>
</evidence>
<dbReference type="PANTHER" id="PTHR43757">
    <property type="entry name" value="AMINOMETHYLTRANSFERASE"/>
    <property type="match status" value="1"/>
</dbReference>
<dbReference type="GO" id="GO:0004047">
    <property type="term" value="F:aminomethyltransferase activity"/>
    <property type="evidence" value="ECO:0007669"/>
    <property type="project" value="UniProtKB-EC"/>
</dbReference>
<sequence length="379" mass="40433">MTHTEELLKTPLHALHLELGARMVPFAGYDMPVQYPLGVMKEHLHTRSHAGLFDVSHMGQILLRPKSGDVRDAALALETITPVDVAGLGEGRQRYGLFTNETGGLKDDFMVANRGDHLYLVVNAACKHQDLALIEVAVSDACDVEARFDRGLLALQGPMAEDALSAIAPEAADMRFMDVRLIDIKGMETVVSRSGYTGEDGYEISVAAEDADRLARLLLDDERVEAIGLGARDSLRLEAGLCLYGNDIGPDTTPAEAALTWAIQKARRGDGEREGGFPGDRVILGQLARGADRKRVGLSPEGKAPVRGGARLFAGAEGGEPVGAVTSGGFGPSLEAPVAMGYVPAALSEPGTRLYADVRGKRLPVVVATLPFVPNTYKR</sequence>
<dbReference type="OrthoDB" id="9774591at2"/>
<dbReference type="NCBIfam" id="NF010093">
    <property type="entry name" value="PRK13579.1"/>
    <property type="match status" value="1"/>
</dbReference>
<dbReference type="NCBIfam" id="NF001567">
    <property type="entry name" value="PRK00389.1"/>
    <property type="match status" value="1"/>
</dbReference>
<gene>
    <name evidence="10" type="ORF">DFR52_10248</name>
</gene>
<dbReference type="GO" id="GO:0008483">
    <property type="term" value="F:transaminase activity"/>
    <property type="evidence" value="ECO:0007669"/>
    <property type="project" value="UniProtKB-KW"/>
</dbReference>
<evidence type="ECO:0000256" key="2">
    <source>
        <dbReference type="ARBA" id="ARBA00012616"/>
    </source>
</evidence>
<dbReference type="InterPro" id="IPR013977">
    <property type="entry name" value="GcvT_C"/>
</dbReference>
<comment type="similarity">
    <text evidence="1">Belongs to the GcvT family.</text>
</comment>
<evidence type="ECO:0000259" key="8">
    <source>
        <dbReference type="Pfam" id="PF01571"/>
    </source>
</evidence>
<feature type="domain" description="Aminomethyltransferase C-terminal" evidence="9">
    <location>
        <begin position="293"/>
        <end position="373"/>
    </location>
</feature>
<dbReference type="Pfam" id="PF08669">
    <property type="entry name" value="GCV_T_C"/>
    <property type="match status" value="1"/>
</dbReference>
<dbReference type="PANTHER" id="PTHR43757:SF2">
    <property type="entry name" value="AMINOMETHYLTRANSFERASE, MITOCHONDRIAL"/>
    <property type="match status" value="1"/>
</dbReference>
<comment type="caution">
    <text evidence="10">The sequence shown here is derived from an EMBL/GenBank/DDBJ whole genome shotgun (WGS) entry which is preliminary data.</text>
</comment>
<dbReference type="RefSeq" id="WP_110031212.1">
    <property type="nucleotide sequence ID" value="NZ_QGTR01000002.1"/>
</dbReference>
<dbReference type="InterPro" id="IPR027266">
    <property type="entry name" value="TrmE/GcvT-like"/>
</dbReference>
<keyword evidence="11" id="KW-1185">Reference proteome</keyword>
<dbReference type="Gene3D" id="4.10.1250.10">
    <property type="entry name" value="Aminomethyltransferase fragment"/>
    <property type="match status" value="1"/>
</dbReference>
<feature type="domain" description="GCVT N-terminal" evidence="8">
    <location>
        <begin position="12"/>
        <end position="265"/>
    </location>
</feature>
<dbReference type="InterPro" id="IPR006223">
    <property type="entry name" value="GcvT"/>
</dbReference>
<keyword evidence="3" id="KW-0032">Aminotransferase</keyword>
<dbReference type="EMBL" id="QGTR01000002">
    <property type="protein sequence ID" value="PWW01389.1"/>
    <property type="molecule type" value="Genomic_DNA"/>
</dbReference>
<dbReference type="SUPFAM" id="SSF101790">
    <property type="entry name" value="Aminomethyltransferase beta-barrel domain"/>
    <property type="match status" value="1"/>
</dbReference>
<keyword evidence="4 10" id="KW-0808">Transferase</keyword>
<keyword evidence="10" id="KW-0489">Methyltransferase</keyword>
<evidence type="ECO:0000313" key="10">
    <source>
        <dbReference type="EMBL" id="PWW01389.1"/>
    </source>
</evidence>
<proteinExistence type="inferred from homology"/>
<organism evidence="10 11">
    <name type="scientific">Hoeflea marina</name>
    <dbReference type="NCBI Taxonomy" id="274592"/>
    <lineage>
        <taxon>Bacteria</taxon>
        <taxon>Pseudomonadati</taxon>
        <taxon>Pseudomonadota</taxon>
        <taxon>Alphaproteobacteria</taxon>
        <taxon>Hyphomicrobiales</taxon>
        <taxon>Rhizobiaceae</taxon>
        <taxon>Hoeflea</taxon>
    </lineage>
</organism>
<dbReference type="NCBIfam" id="TIGR00528">
    <property type="entry name" value="gcvT"/>
    <property type="match status" value="1"/>
</dbReference>
<dbReference type="Gene3D" id="3.30.70.1400">
    <property type="entry name" value="Aminomethyltransferase beta-barrel domains"/>
    <property type="match status" value="1"/>
</dbReference>
<evidence type="ECO:0000256" key="5">
    <source>
        <dbReference type="ARBA" id="ARBA00031395"/>
    </source>
</evidence>
<dbReference type="Proteomes" id="UP000246352">
    <property type="component" value="Unassembled WGS sequence"/>
</dbReference>
<dbReference type="InterPro" id="IPR029043">
    <property type="entry name" value="GcvT/YgfZ_C"/>
</dbReference>